<reference evidence="1 2" key="1">
    <citation type="submission" date="2018-06" db="EMBL/GenBank/DDBJ databases">
        <authorList>
            <consortium name="Pathogen Informatics"/>
            <person name="Doyle S."/>
        </authorList>
    </citation>
    <scope>NUCLEOTIDE SEQUENCE [LARGE SCALE GENOMIC DNA]</scope>
    <source>
        <strain evidence="1 2">NCTC10786</strain>
    </source>
</reference>
<dbReference type="AlphaFoldDB" id="A0A2X2YQS2"/>
<protein>
    <submittedName>
        <fullName evidence="1">tRNA modification GTPase TrmE</fullName>
        <ecNumber evidence="1">3.6.-.-</ecNumber>
    </submittedName>
</protein>
<gene>
    <name evidence="1" type="primary">trmE_1</name>
    <name evidence="1" type="ORF">NCTC10786_05808</name>
</gene>
<proteinExistence type="predicted"/>
<evidence type="ECO:0000313" key="1">
    <source>
        <dbReference type="EMBL" id="SQB40700.1"/>
    </source>
</evidence>
<dbReference type="EMBL" id="UAVY01000010">
    <property type="protein sequence ID" value="SQB40700.1"/>
    <property type="molecule type" value="Genomic_DNA"/>
</dbReference>
<keyword evidence="1" id="KW-0378">Hydrolase</keyword>
<sequence length="95" mass="10464">MSHNDTIIGPGLPHRDAVASVSCVFPVSRRARWPKPYWGKLPKPRYADYLRFKDADGTALDQGGSRCGFPARTRSLGEDVLELQGHGARSFSTCC</sequence>
<evidence type="ECO:0000313" key="2">
    <source>
        <dbReference type="Proteomes" id="UP000251584"/>
    </source>
</evidence>
<dbReference type="Proteomes" id="UP000251584">
    <property type="component" value="Unassembled WGS sequence"/>
</dbReference>
<organism evidence="1 2">
    <name type="scientific">Citrobacter koseri</name>
    <name type="common">Citrobacter diversus</name>
    <dbReference type="NCBI Taxonomy" id="545"/>
    <lineage>
        <taxon>Bacteria</taxon>
        <taxon>Pseudomonadati</taxon>
        <taxon>Pseudomonadota</taxon>
        <taxon>Gammaproteobacteria</taxon>
        <taxon>Enterobacterales</taxon>
        <taxon>Enterobacteriaceae</taxon>
        <taxon>Citrobacter</taxon>
    </lineage>
</organism>
<dbReference type="GO" id="GO:0016787">
    <property type="term" value="F:hydrolase activity"/>
    <property type="evidence" value="ECO:0007669"/>
    <property type="project" value="UniProtKB-KW"/>
</dbReference>
<accession>A0A2X2YQS2</accession>
<name>A0A2X2YQS2_CITKO</name>
<dbReference type="EC" id="3.6.-.-" evidence="1"/>